<proteinExistence type="predicted"/>
<dbReference type="AlphaFoldDB" id="A0A5R2ATG9"/>
<gene>
    <name evidence="1" type="ORF">EHO57_13955</name>
</gene>
<evidence type="ECO:0000313" key="2">
    <source>
        <dbReference type="Proteomes" id="UP000297946"/>
    </source>
</evidence>
<name>A0A5R2ATG9_9LEPT</name>
<dbReference type="InterPro" id="IPR015943">
    <property type="entry name" value="WD40/YVTN_repeat-like_dom_sf"/>
</dbReference>
<dbReference type="Pfam" id="PF17164">
    <property type="entry name" value="DUF5122"/>
    <property type="match status" value="1"/>
</dbReference>
<dbReference type="InterPro" id="IPR013431">
    <property type="entry name" value="Delta_60_rpt"/>
</dbReference>
<evidence type="ECO:0000313" key="1">
    <source>
        <dbReference type="EMBL" id="TGJ99860.1"/>
    </source>
</evidence>
<comment type="caution">
    <text evidence="1">The sequence shown here is derived from an EMBL/GenBank/DDBJ whole genome shotgun (WGS) entry which is preliminary data.</text>
</comment>
<dbReference type="SUPFAM" id="SSF50998">
    <property type="entry name" value="Quinoprotein alcohol dehydrogenase-like"/>
    <property type="match status" value="1"/>
</dbReference>
<protein>
    <submittedName>
        <fullName evidence="1">Uncharacterized protein</fullName>
    </submittedName>
</protein>
<dbReference type="EMBL" id="RQER01000008">
    <property type="protein sequence ID" value="TGJ99860.1"/>
    <property type="molecule type" value="Genomic_DNA"/>
</dbReference>
<reference evidence="1 2" key="1">
    <citation type="journal article" date="2019" name="PLoS Negl. Trop. Dis.">
        <title>Revisiting the worldwide diversity of Leptospira species in the environment.</title>
        <authorList>
            <person name="Vincent A.T."/>
            <person name="Schiettekatte O."/>
            <person name="Bourhy P."/>
            <person name="Veyrier F.J."/>
            <person name="Picardeau M."/>
        </authorList>
    </citation>
    <scope>NUCLEOTIDE SEQUENCE [LARGE SCALE GENOMIC DNA]</scope>
    <source>
        <strain evidence="1 2">SSW18</strain>
    </source>
</reference>
<dbReference type="Gene3D" id="2.130.10.10">
    <property type="entry name" value="YVTN repeat-like/Quinoprotein amine dehydrogenase"/>
    <property type="match status" value="1"/>
</dbReference>
<accession>A0A5R2ATG9</accession>
<dbReference type="Proteomes" id="UP000297946">
    <property type="component" value="Unassembled WGS sequence"/>
</dbReference>
<sequence>MFIPLSMRKTNPPVLTLSSWYPTGGVNGSVLCAVLSGSTLFIGGSFTQVAGVNRNNIAAIDVNTGALLSWYPSGGASSQVTSMVLNGTSLFVSGAFTTIGGSTRSGIAALNPSTGAVLSWYPTGGMNIPGNNTLRFLGGVLYVSGNFTTIGGSTRNRLAALNPSTGAVLSWYPTGGSSVPFSDMVLIGSVLIICGQFTTIGGVARIGIAAVDASTAAVLSWYPTGGLQTPASGNSYGSALYVDTVNQRLIVTGPFGLAGGIVRNGLCAFDASNLSSADVLSWYPTNGFGTGSPSHVLMNVGVLNESLIFSGVLNSYSDRPTNGLVLAQRSTGQLIATIEAVPTANIGFIVNGSSLIIFGSFSSINGQTRANVAQFSVTS</sequence>
<organism evidence="1 2">
    <name type="scientific">Leptospira langatensis</name>
    <dbReference type="NCBI Taxonomy" id="2484983"/>
    <lineage>
        <taxon>Bacteria</taxon>
        <taxon>Pseudomonadati</taxon>
        <taxon>Spirochaetota</taxon>
        <taxon>Spirochaetia</taxon>
        <taxon>Leptospirales</taxon>
        <taxon>Leptospiraceae</taxon>
        <taxon>Leptospira</taxon>
    </lineage>
</organism>
<dbReference type="InterPro" id="IPR011047">
    <property type="entry name" value="Quinoprotein_ADH-like_sf"/>
</dbReference>